<evidence type="ECO:0000313" key="1">
    <source>
        <dbReference type="EMBL" id="GBM18204.1"/>
    </source>
</evidence>
<organism evidence="1 2">
    <name type="scientific">Araneus ventricosus</name>
    <name type="common">Orbweaver spider</name>
    <name type="synonym">Epeira ventricosa</name>
    <dbReference type="NCBI Taxonomy" id="182803"/>
    <lineage>
        <taxon>Eukaryota</taxon>
        <taxon>Metazoa</taxon>
        <taxon>Ecdysozoa</taxon>
        <taxon>Arthropoda</taxon>
        <taxon>Chelicerata</taxon>
        <taxon>Arachnida</taxon>
        <taxon>Araneae</taxon>
        <taxon>Araneomorphae</taxon>
        <taxon>Entelegynae</taxon>
        <taxon>Araneoidea</taxon>
        <taxon>Araneidae</taxon>
        <taxon>Araneus</taxon>
    </lineage>
</organism>
<evidence type="ECO:0000313" key="2">
    <source>
        <dbReference type="Proteomes" id="UP000499080"/>
    </source>
</evidence>
<comment type="caution">
    <text evidence="1">The sequence shown here is derived from an EMBL/GenBank/DDBJ whole genome shotgun (WGS) entry which is preliminary data.</text>
</comment>
<name>A0A4Y2DQZ5_ARAVE</name>
<dbReference type="InterPro" id="IPR036397">
    <property type="entry name" value="RNaseH_sf"/>
</dbReference>
<dbReference type="Proteomes" id="UP000499080">
    <property type="component" value="Unassembled WGS sequence"/>
</dbReference>
<sequence>MYGDTVMNEGIVMVSFYCTTKPGHIPLVPQNFIEYFGWEQMNHQPHSPDLGSSDFHLFLHLKRFLSGQRFDDDEKVKDAVTS</sequence>
<evidence type="ECO:0008006" key="3">
    <source>
        <dbReference type="Google" id="ProtNLM"/>
    </source>
</evidence>
<dbReference type="Gene3D" id="3.30.420.10">
    <property type="entry name" value="Ribonuclease H-like superfamily/Ribonuclease H"/>
    <property type="match status" value="1"/>
</dbReference>
<reference evidence="1 2" key="1">
    <citation type="journal article" date="2019" name="Sci. Rep.">
        <title>Orb-weaving spider Araneus ventricosus genome elucidates the spidroin gene catalogue.</title>
        <authorList>
            <person name="Kono N."/>
            <person name="Nakamura H."/>
            <person name="Ohtoshi R."/>
            <person name="Moran D.A.P."/>
            <person name="Shinohara A."/>
            <person name="Yoshida Y."/>
            <person name="Fujiwara M."/>
            <person name="Mori M."/>
            <person name="Tomita M."/>
            <person name="Arakawa K."/>
        </authorList>
    </citation>
    <scope>NUCLEOTIDE SEQUENCE [LARGE SCALE GENOMIC DNA]</scope>
</reference>
<dbReference type="EMBL" id="BGPR01000399">
    <property type="protein sequence ID" value="GBM18204.1"/>
    <property type="molecule type" value="Genomic_DNA"/>
</dbReference>
<proteinExistence type="predicted"/>
<dbReference type="AlphaFoldDB" id="A0A4Y2DQZ5"/>
<dbReference type="GO" id="GO:0003676">
    <property type="term" value="F:nucleic acid binding"/>
    <property type="evidence" value="ECO:0007669"/>
    <property type="project" value="InterPro"/>
</dbReference>
<gene>
    <name evidence="1" type="ORF">AVEN_151736_1</name>
</gene>
<protein>
    <recommendedName>
        <fullName evidence="3">Histone-lysine N-methyltransferase SETMAR</fullName>
    </recommendedName>
</protein>
<accession>A0A4Y2DQZ5</accession>
<keyword evidence="2" id="KW-1185">Reference proteome</keyword>